<dbReference type="EMBL" id="QKXC01000034">
    <property type="protein sequence ID" value="RBR25788.1"/>
    <property type="molecule type" value="Genomic_DNA"/>
</dbReference>
<keyword evidence="1 3" id="KW-0547">Nucleotide-binding</keyword>
<name>A0A366SA42_9HYPO</name>
<dbReference type="Proteomes" id="UP000253153">
    <property type="component" value="Unassembled WGS sequence"/>
</dbReference>
<dbReference type="GeneID" id="41990865"/>
<dbReference type="SMART" id="SM00178">
    <property type="entry name" value="SAR"/>
    <property type="match status" value="1"/>
</dbReference>
<reference evidence="5 6" key="1">
    <citation type="submission" date="2018-06" db="EMBL/GenBank/DDBJ databases">
        <title>Fusarium incarnatum-equiseti species complex species 28.</title>
        <authorList>
            <person name="Gardiner D.M."/>
        </authorList>
    </citation>
    <scope>NUCLEOTIDE SEQUENCE [LARGE SCALE GENOMIC DNA]</scope>
    <source>
        <strain evidence="5 6">FIESC_28</strain>
    </source>
</reference>
<evidence type="ECO:0000256" key="4">
    <source>
        <dbReference type="PIRSR" id="PIRSR606689-2"/>
    </source>
</evidence>
<feature type="binding site" evidence="3">
    <location>
        <begin position="43"/>
        <end position="50"/>
    </location>
    <ligand>
        <name>GTP</name>
        <dbReference type="ChEBI" id="CHEBI:37565"/>
    </ligand>
</feature>
<sequence>MSGLISHARNVLAAIGILTDNPPTPLTSLFSNLPNYHRILISGLDGTGKTALLEKHMVSNHKHISRFTVFTCLHIDTYRCSNVTFHVMDVGGGRPSGHRRMETRFFNQANAVIWVFDADDHDYLIESREELVRKIAHEAGVQKDIQLLILANSRNHTDMENMDSVRKRFFGKTPTSLSDRSYAFFGTNIDTGDGLQEAFKWLRESIETMDNNNATTTNTKVLSVEEEAIMIMGYNQGHKSDRPSAALTVVHQYTYMKFFYLALTLLPAVMASENEPVHKFNYFIEHPETGHNENVQGKDEYHIWHRQGTTQSPEKWEMERNGKLKGPKIFVPNPSFEMNIGKPWHIVGDGVEVVEDESLSRKGKNSLLFTITKPDQRPQVWSVHLTEVEPLMVYYLTFHYRIVQMEGVGPKHQCFILMQLDDLGVEFPFFVDPHVDPRIVVPNRYKKVTVPIGPSVGITPLVISVVCEKGIGLGKSVKVSIDDIRLEKGEGVSEDWDFNTPREKYRYFEQNLQEPDHFRKDTLKPEYEKTKVDSIQCTGTKGNFCQVKGVRPEEDIIDNNYDLNDAMSGRHVADM</sequence>
<dbReference type="AlphaFoldDB" id="A0A366SA42"/>
<evidence type="ECO:0000313" key="5">
    <source>
        <dbReference type="EMBL" id="RBR25788.1"/>
    </source>
</evidence>
<dbReference type="InterPro" id="IPR006689">
    <property type="entry name" value="Small_GTPase_ARF/SAR"/>
</dbReference>
<evidence type="ECO:0000256" key="3">
    <source>
        <dbReference type="PIRSR" id="PIRSR606689-1"/>
    </source>
</evidence>
<proteinExistence type="predicted"/>
<keyword evidence="4" id="KW-0479">Metal-binding</keyword>
<comment type="caution">
    <text evidence="5">The sequence shown here is derived from an EMBL/GenBank/DDBJ whole genome shotgun (WGS) entry which is preliminary data.</text>
</comment>
<gene>
    <name evidence="5" type="ORF">FIESC28_01418</name>
</gene>
<organism evidence="5 6">
    <name type="scientific">Fusarium coffeatum</name>
    <dbReference type="NCBI Taxonomy" id="231269"/>
    <lineage>
        <taxon>Eukaryota</taxon>
        <taxon>Fungi</taxon>
        <taxon>Dikarya</taxon>
        <taxon>Ascomycota</taxon>
        <taxon>Pezizomycotina</taxon>
        <taxon>Sordariomycetes</taxon>
        <taxon>Hypocreomycetidae</taxon>
        <taxon>Hypocreales</taxon>
        <taxon>Nectriaceae</taxon>
        <taxon>Fusarium</taxon>
        <taxon>Fusarium incarnatum-equiseti species complex</taxon>
    </lineage>
</organism>
<dbReference type="GO" id="GO:0046872">
    <property type="term" value="F:metal ion binding"/>
    <property type="evidence" value="ECO:0007669"/>
    <property type="project" value="UniProtKB-KW"/>
</dbReference>
<dbReference type="InterPro" id="IPR027417">
    <property type="entry name" value="P-loop_NTPase"/>
</dbReference>
<dbReference type="PANTHER" id="PTHR11711">
    <property type="entry name" value="ADP RIBOSYLATION FACTOR-RELATED"/>
    <property type="match status" value="1"/>
</dbReference>
<feature type="binding site" evidence="4">
    <location>
        <position position="50"/>
    </location>
    <ligand>
        <name>Mg(2+)</name>
        <dbReference type="ChEBI" id="CHEBI:18420"/>
    </ligand>
</feature>
<evidence type="ECO:0000256" key="2">
    <source>
        <dbReference type="ARBA" id="ARBA00023134"/>
    </source>
</evidence>
<dbReference type="GO" id="GO:0005525">
    <property type="term" value="F:GTP binding"/>
    <property type="evidence" value="ECO:0007669"/>
    <property type="project" value="UniProtKB-KW"/>
</dbReference>
<dbReference type="RefSeq" id="XP_031020379.1">
    <property type="nucleotide sequence ID" value="XM_031155569.1"/>
</dbReference>
<dbReference type="SUPFAM" id="SSF52540">
    <property type="entry name" value="P-loop containing nucleoside triphosphate hydrolases"/>
    <property type="match status" value="1"/>
</dbReference>
<keyword evidence="4" id="KW-0460">Magnesium</keyword>
<feature type="binding site" evidence="3">
    <location>
        <position position="92"/>
    </location>
    <ligand>
        <name>GTP</name>
        <dbReference type="ChEBI" id="CHEBI:37565"/>
    </ligand>
</feature>
<keyword evidence="2 3" id="KW-0342">GTP-binding</keyword>
<evidence type="ECO:0000313" key="6">
    <source>
        <dbReference type="Proteomes" id="UP000253153"/>
    </source>
</evidence>
<accession>A0A366SA42</accession>
<dbReference type="SMART" id="SM00177">
    <property type="entry name" value="ARF"/>
    <property type="match status" value="1"/>
</dbReference>
<keyword evidence="6" id="KW-1185">Reference proteome</keyword>
<evidence type="ECO:0000256" key="1">
    <source>
        <dbReference type="ARBA" id="ARBA00022741"/>
    </source>
</evidence>
<dbReference type="Gene3D" id="3.40.50.300">
    <property type="entry name" value="P-loop containing nucleotide triphosphate hydrolases"/>
    <property type="match status" value="1"/>
</dbReference>
<dbReference type="GO" id="GO:0003924">
    <property type="term" value="F:GTPase activity"/>
    <property type="evidence" value="ECO:0007669"/>
    <property type="project" value="InterPro"/>
</dbReference>
<protein>
    <submittedName>
        <fullName evidence="5">Uncharacterized protein</fullName>
    </submittedName>
</protein>
<dbReference type="Pfam" id="PF00025">
    <property type="entry name" value="Arf"/>
    <property type="match status" value="1"/>
</dbReference>
<dbReference type="InterPro" id="IPR024156">
    <property type="entry name" value="Small_GTPase_ARF"/>
</dbReference>
<dbReference type="PROSITE" id="PS51417">
    <property type="entry name" value="ARF"/>
    <property type="match status" value="1"/>
</dbReference>
<dbReference type="OrthoDB" id="414781at2759"/>